<accession>A0AAE1PQS5</accession>
<evidence type="ECO:0000313" key="1">
    <source>
        <dbReference type="EMBL" id="KAK4311635.1"/>
    </source>
</evidence>
<dbReference type="AlphaFoldDB" id="A0AAE1PQS5"/>
<protein>
    <recommendedName>
        <fullName evidence="3">Ig-like domain-containing protein</fullName>
    </recommendedName>
</protein>
<comment type="caution">
    <text evidence="1">The sequence shown here is derived from an EMBL/GenBank/DDBJ whole genome shotgun (WGS) entry which is preliminary data.</text>
</comment>
<gene>
    <name evidence="1" type="ORF">Pmani_016874</name>
</gene>
<keyword evidence="2" id="KW-1185">Reference proteome</keyword>
<organism evidence="1 2">
    <name type="scientific">Petrolisthes manimaculis</name>
    <dbReference type="NCBI Taxonomy" id="1843537"/>
    <lineage>
        <taxon>Eukaryota</taxon>
        <taxon>Metazoa</taxon>
        <taxon>Ecdysozoa</taxon>
        <taxon>Arthropoda</taxon>
        <taxon>Crustacea</taxon>
        <taxon>Multicrustacea</taxon>
        <taxon>Malacostraca</taxon>
        <taxon>Eumalacostraca</taxon>
        <taxon>Eucarida</taxon>
        <taxon>Decapoda</taxon>
        <taxon>Pleocyemata</taxon>
        <taxon>Anomura</taxon>
        <taxon>Galatheoidea</taxon>
        <taxon>Porcellanidae</taxon>
        <taxon>Petrolisthes</taxon>
    </lineage>
</organism>
<proteinExistence type="predicted"/>
<sequence>MFKEPVGLSGPKFISEDVSRSKVKTEGTNFSLQCQAQSHPTPRFTETREAYIFTTPTLKCPLKEIQEVPNFNS</sequence>
<name>A0AAE1PQS5_9EUCA</name>
<evidence type="ECO:0000313" key="2">
    <source>
        <dbReference type="Proteomes" id="UP001292094"/>
    </source>
</evidence>
<evidence type="ECO:0008006" key="3">
    <source>
        <dbReference type="Google" id="ProtNLM"/>
    </source>
</evidence>
<dbReference type="EMBL" id="JAWZYT010001494">
    <property type="protein sequence ID" value="KAK4311635.1"/>
    <property type="molecule type" value="Genomic_DNA"/>
</dbReference>
<reference evidence="1" key="1">
    <citation type="submission" date="2023-11" db="EMBL/GenBank/DDBJ databases">
        <title>Genome assemblies of two species of porcelain crab, Petrolisthes cinctipes and Petrolisthes manimaculis (Anomura: Porcellanidae).</title>
        <authorList>
            <person name="Angst P."/>
        </authorList>
    </citation>
    <scope>NUCLEOTIDE SEQUENCE</scope>
    <source>
        <strain evidence="1">PB745_02</strain>
        <tissue evidence="1">Gill</tissue>
    </source>
</reference>
<dbReference type="Proteomes" id="UP001292094">
    <property type="component" value="Unassembled WGS sequence"/>
</dbReference>